<comment type="caution">
    <text evidence="1">The sequence shown here is derived from an EMBL/GenBank/DDBJ whole genome shotgun (WGS) entry which is preliminary data.</text>
</comment>
<protein>
    <submittedName>
        <fullName evidence="1">Uncharacterized protein</fullName>
    </submittedName>
</protein>
<evidence type="ECO:0000313" key="2">
    <source>
        <dbReference type="Proteomes" id="UP000887300"/>
    </source>
</evidence>
<dbReference type="AlphaFoldDB" id="A0A8X8KCT0"/>
<evidence type="ECO:0000313" key="1">
    <source>
        <dbReference type="EMBL" id="MBU2724807.1"/>
    </source>
</evidence>
<gene>
    <name evidence="1" type="ORF">HF568_16770</name>
</gene>
<proteinExistence type="predicted"/>
<dbReference type="EMBL" id="JABBHS010000514">
    <property type="protein sequence ID" value="MBU2724807.1"/>
    <property type="molecule type" value="Genomic_DNA"/>
</dbReference>
<sequence>MTSGDSNVMSHWKEVVNKALKDTPDVLVLCATNLNPSILREQESWLRDYVLDVAIQYFPPTPLPLLIRSDTGCEASVGASTLREQLKRLQGEDVYWDAVHGD</sequence>
<dbReference type="Proteomes" id="UP000887300">
    <property type="component" value="Unassembled WGS sequence"/>
</dbReference>
<dbReference type="RefSeq" id="WP_215885924.1">
    <property type="nucleotide sequence ID" value="NZ_CP134225.1"/>
</dbReference>
<name>A0A8X8KCT0_ACIFI</name>
<organism evidence="1 2">
    <name type="scientific">Acidithiobacillus ferridurans</name>
    <dbReference type="NCBI Taxonomy" id="1232575"/>
    <lineage>
        <taxon>Bacteria</taxon>
        <taxon>Pseudomonadati</taxon>
        <taxon>Pseudomonadota</taxon>
        <taxon>Acidithiobacillia</taxon>
        <taxon>Acidithiobacillales</taxon>
        <taxon>Acidithiobacillaceae</taxon>
        <taxon>Acidithiobacillus</taxon>
    </lineage>
</organism>
<accession>A0A8X8KCT0</accession>
<reference evidence="1" key="1">
    <citation type="journal article" date="2021" name="ISME J.">
        <title>Genomic evolution of the class Acidithiobacillia: deep-branching Proteobacteria living in extreme acidic conditions.</title>
        <authorList>
            <person name="Moya-Beltran A."/>
            <person name="Beard S."/>
            <person name="Rojas-Villalobos C."/>
            <person name="Issotta F."/>
            <person name="Gallardo Y."/>
            <person name="Ulloa R."/>
            <person name="Giaveno A."/>
            <person name="Degli Esposti M."/>
            <person name="Johnson D.B."/>
            <person name="Quatrini R."/>
        </authorList>
    </citation>
    <scope>NUCLEOTIDE SEQUENCE</scope>
    <source>
        <strain evidence="1">DSM 583</strain>
    </source>
</reference>